<reference evidence="1 2" key="1">
    <citation type="journal article" date="2020" name="ISME J.">
        <title>Comparative genomics reveals insights into cyanobacterial evolution and habitat adaptation.</title>
        <authorList>
            <person name="Chen M.Y."/>
            <person name="Teng W.K."/>
            <person name="Zhao L."/>
            <person name="Hu C.X."/>
            <person name="Zhou Y.K."/>
            <person name="Han B.P."/>
            <person name="Song L.R."/>
            <person name="Shu W.S."/>
        </authorList>
    </citation>
    <scope>NUCLEOTIDE SEQUENCE [LARGE SCALE GENOMIC DNA]</scope>
    <source>
        <strain evidence="1 2">FACHB-1040</strain>
    </source>
</reference>
<evidence type="ECO:0000313" key="2">
    <source>
        <dbReference type="Proteomes" id="UP000606721"/>
    </source>
</evidence>
<sequence length="76" mass="9171">MINTHKNRVKILLRQTFWQLDDCSDRELTPILIRQFLAKNVPHTLLEPFAINVTGGDWWERIERLVWMFIEARKHA</sequence>
<dbReference type="Proteomes" id="UP000606721">
    <property type="component" value="Unassembled WGS sequence"/>
</dbReference>
<accession>A0ABR8C2U0</accession>
<protein>
    <submittedName>
        <fullName evidence="1">Uncharacterized protein</fullName>
    </submittedName>
</protein>
<proteinExistence type="predicted"/>
<organism evidence="1 2">
    <name type="scientific">Aphanizomenon flos-aquae FACHB-1040</name>
    <dbReference type="NCBI Taxonomy" id="2692887"/>
    <lineage>
        <taxon>Bacteria</taxon>
        <taxon>Bacillati</taxon>
        <taxon>Cyanobacteriota</taxon>
        <taxon>Cyanophyceae</taxon>
        <taxon>Nostocales</taxon>
        <taxon>Aphanizomenonaceae</taxon>
        <taxon>Aphanizomenon</taxon>
    </lineage>
</organism>
<gene>
    <name evidence="1" type="ORF">H6F99_24550</name>
</gene>
<comment type="caution">
    <text evidence="1">The sequence shown here is derived from an EMBL/GenBank/DDBJ whole genome shotgun (WGS) entry which is preliminary data.</text>
</comment>
<evidence type="ECO:0000313" key="1">
    <source>
        <dbReference type="EMBL" id="MBD2281324.1"/>
    </source>
</evidence>
<keyword evidence="2" id="KW-1185">Reference proteome</keyword>
<dbReference type="RefSeq" id="WP_190384507.1">
    <property type="nucleotide sequence ID" value="NZ_JACJQT010000107.1"/>
</dbReference>
<name>A0ABR8C2U0_APHFL</name>
<dbReference type="EMBL" id="JACJQT010000107">
    <property type="protein sequence ID" value="MBD2281324.1"/>
    <property type="molecule type" value="Genomic_DNA"/>
</dbReference>